<keyword evidence="3" id="KW-0808">Transferase</keyword>
<dbReference type="Proteomes" id="UP001345691">
    <property type="component" value="Unassembled WGS sequence"/>
</dbReference>
<dbReference type="CDD" id="cd02440">
    <property type="entry name" value="AdoMet_MTases"/>
    <property type="match status" value="1"/>
</dbReference>
<comment type="caution">
    <text evidence="11">The sequence shown here is derived from an EMBL/GenBank/DDBJ whole genome shotgun (WGS) entry which is preliminary data.</text>
</comment>
<feature type="transmembrane region" description="Helical" evidence="8">
    <location>
        <begin position="156"/>
        <end position="179"/>
    </location>
</feature>
<evidence type="ECO:0000259" key="10">
    <source>
        <dbReference type="Pfam" id="PF13649"/>
    </source>
</evidence>
<evidence type="ECO:0000313" key="11">
    <source>
        <dbReference type="EMBL" id="KAK5051214.1"/>
    </source>
</evidence>
<dbReference type="InterPro" id="IPR003807">
    <property type="entry name" value="DUF202"/>
</dbReference>
<feature type="domain" description="DUF202" evidence="9">
    <location>
        <begin position="70"/>
        <end position="143"/>
    </location>
</feature>
<sequence length="492" mass="53606">METEIPGAPLNSAPTHDVQDDRAASDTGDPGASSADKEKGSITEVVTITVRSSPAVTSRFVKSLPNADSANEQTFIAWFSVAESMSVLGVAVTQISRIEALLDSELEKGGLYRILSVSLGCVCQVLAIVILLVGAYRFFETQHGLVNPGRLRFSPWGIYLVAVLILLFLVSLFVSQVAFDLWGFGSALNSATSSPILVTRGTIKSLSHIRAKRRKMSTNPHKPKEEQWTAEKYAAAASFVPQLTHKLVQYIDPQSTDRILDVGCGDGKFTSNFIRHVASAYGIDASSSFIESARTNYGSRTAVFKVVDCRYLENDAEVMNGKWDKVVSNAALQYILRDPTTRINTLKACFDSLRPGGQFIFEMGGAGNVSEAAAAMTSALYHAGLSIDQARDASPWFFPSQTWMEKTLTSLGFQVEKLEVEYRPTKLDNGPGGGLEGWIKLICGSMLQAVAVEKEASVVREACEVLRDVITREDGSQWLGFVRLRGVARKPQ</sequence>
<evidence type="ECO:0000256" key="1">
    <source>
        <dbReference type="ARBA" id="ARBA00004127"/>
    </source>
</evidence>
<dbReference type="PANTHER" id="PTHR43861:SF1">
    <property type="entry name" value="TRANS-ACONITATE 2-METHYLTRANSFERASE"/>
    <property type="match status" value="1"/>
</dbReference>
<protein>
    <recommendedName>
        <fullName evidence="13">Methyltransferase domain-containing protein</fullName>
    </recommendedName>
</protein>
<evidence type="ECO:0000256" key="5">
    <source>
        <dbReference type="ARBA" id="ARBA00022989"/>
    </source>
</evidence>
<keyword evidence="2" id="KW-0489">Methyltransferase</keyword>
<dbReference type="EMBL" id="JAVRRF010000035">
    <property type="protein sequence ID" value="KAK5051214.1"/>
    <property type="molecule type" value="Genomic_DNA"/>
</dbReference>
<accession>A0ABR0IY21</accession>
<name>A0ABR0IY21_9EURO</name>
<evidence type="ECO:0000256" key="8">
    <source>
        <dbReference type="SAM" id="Phobius"/>
    </source>
</evidence>
<organism evidence="11 12">
    <name type="scientific">Exophiala sideris</name>
    <dbReference type="NCBI Taxonomy" id="1016849"/>
    <lineage>
        <taxon>Eukaryota</taxon>
        <taxon>Fungi</taxon>
        <taxon>Dikarya</taxon>
        <taxon>Ascomycota</taxon>
        <taxon>Pezizomycotina</taxon>
        <taxon>Eurotiomycetes</taxon>
        <taxon>Chaetothyriomycetidae</taxon>
        <taxon>Chaetothyriales</taxon>
        <taxon>Herpotrichiellaceae</taxon>
        <taxon>Exophiala</taxon>
    </lineage>
</organism>
<feature type="transmembrane region" description="Helical" evidence="8">
    <location>
        <begin position="114"/>
        <end position="136"/>
    </location>
</feature>
<evidence type="ECO:0000256" key="6">
    <source>
        <dbReference type="ARBA" id="ARBA00023136"/>
    </source>
</evidence>
<reference evidence="11 12" key="1">
    <citation type="submission" date="2023-08" db="EMBL/GenBank/DDBJ databases">
        <title>Black Yeasts Isolated from many extreme environments.</title>
        <authorList>
            <person name="Coleine C."/>
            <person name="Stajich J.E."/>
            <person name="Selbmann L."/>
        </authorList>
    </citation>
    <scope>NUCLEOTIDE SEQUENCE [LARGE SCALE GENOMIC DNA]</scope>
    <source>
        <strain evidence="11 12">CCFEE 6328</strain>
    </source>
</reference>
<evidence type="ECO:0000256" key="3">
    <source>
        <dbReference type="ARBA" id="ARBA00022679"/>
    </source>
</evidence>
<dbReference type="SUPFAM" id="SSF53335">
    <property type="entry name" value="S-adenosyl-L-methionine-dependent methyltransferases"/>
    <property type="match status" value="1"/>
</dbReference>
<dbReference type="Pfam" id="PF02656">
    <property type="entry name" value="DUF202"/>
    <property type="match status" value="1"/>
</dbReference>
<keyword evidence="4 8" id="KW-0812">Transmembrane</keyword>
<dbReference type="InterPro" id="IPR029063">
    <property type="entry name" value="SAM-dependent_MTases_sf"/>
</dbReference>
<evidence type="ECO:0000313" key="12">
    <source>
        <dbReference type="Proteomes" id="UP001345691"/>
    </source>
</evidence>
<evidence type="ECO:0000256" key="2">
    <source>
        <dbReference type="ARBA" id="ARBA00022603"/>
    </source>
</evidence>
<dbReference type="InterPro" id="IPR041698">
    <property type="entry name" value="Methyltransf_25"/>
</dbReference>
<evidence type="ECO:0000259" key="9">
    <source>
        <dbReference type="Pfam" id="PF02656"/>
    </source>
</evidence>
<proteinExistence type="predicted"/>
<dbReference type="Gene3D" id="3.40.50.150">
    <property type="entry name" value="Vaccinia Virus protein VP39"/>
    <property type="match status" value="1"/>
</dbReference>
<comment type="subcellular location">
    <subcellularLocation>
        <location evidence="1">Endomembrane system</location>
        <topology evidence="1">Multi-pass membrane protein</topology>
    </subcellularLocation>
</comment>
<evidence type="ECO:0008006" key="13">
    <source>
        <dbReference type="Google" id="ProtNLM"/>
    </source>
</evidence>
<dbReference type="PANTHER" id="PTHR43861">
    <property type="entry name" value="TRANS-ACONITATE 2-METHYLTRANSFERASE-RELATED"/>
    <property type="match status" value="1"/>
</dbReference>
<feature type="domain" description="Methyltransferase" evidence="10">
    <location>
        <begin position="259"/>
        <end position="357"/>
    </location>
</feature>
<evidence type="ECO:0000256" key="7">
    <source>
        <dbReference type="SAM" id="MobiDB-lite"/>
    </source>
</evidence>
<keyword evidence="12" id="KW-1185">Reference proteome</keyword>
<keyword evidence="6 8" id="KW-0472">Membrane</keyword>
<evidence type="ECO:0000256" key="4">
    <source>
        <dbReference type="ARBA" id="ARBA00022692"/>
    </source>
</evidence>
<feature type="region of interest" description="Disordered" evidence="7">
    <location>
        <begin position="1"/>
        <end position="40"/>
    </location>
</feature>
<dbReference type="Pfam" id="PF13649">
    <property type="entry name" value="Methyltransf_25"/>
    <property type="match status" value="1"/>
</dbReference>
<keyword evidence="5 8" id="KW-1133">Transmembrane helix</keyword>
<gene>
    <name evidence="11" type="ORF">LTR69_010426</name>
</gene>